<dbReference type="AlphaFoldDB" id="A0A4Z2HDT7"/>
<evidence type="ECO:0000313" key="1">
    <source>
        <dbReference type="EMBL" id="TNN63876.1"/>
    </source>
</evidence>
<accession>A0A4Z2HDT7</accession>
<dbReference type="Proteomes" id="UP000314294">
    <property type="component" value="Unassembled WGS sequence"/>
</dbReference>
<dbReference type="EMBL" id="SRLO01000264">
    <property type="protein sequence ID" value="TNN63876.1"/>
    <property type="molecule type" value="Genomic_DNA"/>
</dbReference>
<sequence length="186" mass="20534">MAASSFPSRPVTKRRLVVTRPAGPTQTFCNRSACLCACSTISSCSSIRRCVSRCFSTSLSSWRRRKEENNERPSHPDRSRVGRTLGTRTRCYLHHGLLVDVLLEGVGLALDGVPLQRLQDGLRRHKAVFGLQQGHVRLLGPQHGDHLVSGLRRGKHRGFGLDSTLRDLQQDQVPGPGETFSISIGL</sequence>
<reference evidence="1 2" key="1">
    <citation type="submission" date="2019-03" db="EMBL/GenBank/DDBJ databases">
        <title>First draft genome of Liparis tanakae, snailfish: a comprehensive survey of snailfish specific genes.</title>
        <authorList>
            <person name="Kim W."/>
            <person name="Song I."/>
            <person name="Jeong J.-H."/>
            <person name="Kim D."/>
            <person name="Kim S."/>
            <person name="Ryu S."/>
            <person name="Song J.Y."/>
            <person name="Lee S.K."/>
        </authorList>
    </citation>
    <scope>NUCLEOTIDE SEQUENCE [LARGE SCALE GENOMIC DNA]</scope>
    <source>
        <tissue evidence="1">Muscle</tissue>
    </source>
</reference>
<name>A0A4Z2HDT7_9TELE</name>
<evidence type="ECO:0000313" key="2">
    <source>
        <dbReference type="Proteomes" id="UP000314294"/>
    </source>
</evidence>
<gene>
    <name evidence="1" type="ORF">EYF80_025935</name>
</gene>
<keyword evidence="2" id="KW-1185">Reference proteome</keyword>
<comment type="caution">
    <text evidence="1">The sequence shown here is derived from an EMBL/GenBank/DDBJ whole genome shotgun (WGS) entry which is preliminary data.</text>
</comment>
<protein>
    <submittedName>
        <fullName evidence="1">Uncharacterized protein</fullName>
    </submittedName>
</protein>
<proteinExistence type="predicted"/>
<organism evidence="1 2">
    <name type="scientific">Liparis tanakae</name>
    <name type="common">Tanaka's snailfish</name>
    <dbReference type="NCBI Taxonomy" id="230148"/>
    <lineage>
        <taxon>Eukaryota</taxon>
        <taxon>Metazoa</taxon>
        <taxon>Chordata</taxon>
        <taxon>Craniata</taxon>
        <taxon>Vertebrata</taxon>
        <taxon>Euteleostomi</taxon>
        <taxon>Actinopterygii</taxon>
        <taxon>Neopterygii</taxon>
        <taxon>Teleostei</taxon>
        <taxon>Neoteleostei</taxon>
        <taxon>Acanthomorphata</taxon>
        <taxon>Eupercaria</taxon>
        <taxon>Perciformes</taxon>
        <taxon>Cottioidei</taxon>
        <taxon>Cottales</taxon>
        <taxon>Liparidae</taxon>
        <taxon>Liparis</taxon>
    </lineage>
</organism>